<keyword evidence="2 5" id="KW-0812">Transmembrane</keyword>
<feature type="transmembrane region" description="Helical" evidence="5">
    <location>
        <begin position="258"/>
        <end position="278"/>
    </location>
</feature>
<dbReference type="EMBL" id="QHKO01000009">
    <property type="protein sequence ID" value="RAL20628.1"/>
    <property type="molecule type" value="Genomic_DNA"/>
</dbReference>
<reference evidence="6 7" key="1">
    <citation type="submission" date="2018-05" db="EMBL/GenBank/DDBJ databases">
        <title>Lujinxingia marina gen. nov. sp. nov., a new facultative anaerobic member of the class Deltaproteobacteria, and proposal of Lujinxingaceae fam. nov.</title>
        <authorList>
            <person name="Li C.-M."/>
        </authorList>
    </citation>
    <scope>NUCLEOTIDE SEQUENCE [LARGE SCALE GENOMIC DNA]</scope>
    <source>
        <strain evidence="6 7">B210</strain>
    </source>
</reference>
<dbReference type="PANTHER" id="PTHR43701:SF2">
    <property type="entry name" value="MEMBRANE TRANSPORTER PROTEIN YJNA-RELATED"/>
    <property type="match status" value="1"/>
</dbReference>
<sequence>MSAVALILAIFVTGFLAGGLGSMVGLGGGVFIVPVLSLVLGVDLKAAIAASAICVVLNSLNGSAEYLRRGLVHIKLALLLQISTAMAAILGGILVVYSPVQTLKLVFAGTLALVIAALVGAPGEAELVAPGSGKDPFGMATEFDEPGSAAPRGYVPQRVKRGIALSWLAGLSSGMLGIGGGAVQVPMMSAMMRVPLRAAAATSTFMVGTTASVSALILAMAGVVDVAVTVPAMAGVMFGSNLGARLGAKVSSGALRRVLIATLSVLTVAMALEGLGLVQLR</sequence>
<dbReference type="GO" id="GO:0005886">
    <property type="term" value="C:plasma membrane"/>
    <property type="evidence" value="ECO:0007669"/>
    <property type="project" value="UniProtKB-SubCell"/>
</dbReference>
<feature type="transmembrane region" description="Helical" evidence="5">
    <location>
        <begin position="31"/>
        <end position="57"/>
    </location>
</feature>
<evidence type="ECO:0000256" key="2">
    <source>
        <dbReference type="ARBA" id="ARBA00022692"/>
    </source>
</evidence>
<keyword evidence="5" id="KW-1003">Cell membrane</keyword>
<keyword evidence="3 5" id="KW-1133">Transmembrane helix</keyword>
<feature type="transmembrane region" description="Helical" evidence="5">
    <location>
        <begin position="205"/>
        <end position="238"/>
    </location>
</feature>
<organism evidence="6 7">
    <name type="scientific">Lujinxingia litoralis</name>
    <dbReference type="NCBI Taxonomy" id="2211119"/>
    <lineage>
        <taxon>Bacteria</taxon>
        <taxon>Deltaproteobacteria</taxon>
        <taxon>Bradymonadales</taxon>
        <taxon>Lujinxingiaceae</taxon>
        <taxon>Lujinxingia</taxon>
    </lineage>
</organism>
<dbReference type="InterPro" id="IPR051598">
    <property type="entry name" value="TSUP/Inactive_protease-like"/>
</dbReference>
<dbReference type="OrthoDB" id="9777163at2"/>
<dbReference type="RefSeq" id="WP_111730994.1">
    <property type="nucleotide sequence ID" value="NZ_QHKO01000009.1"/>
</dbReference>
<evidence type="ECO:0000256" key="4">
    <source>
        <dbReference type="ARBA" id="ARBA00023136"/>
    </source>
</evidence>
<gene>
    <name evidence="6" type="ORF">DL240_16485</name>
</gene>
<feature type="transmembrane region" description="Helical" evidence="5">
    <location>
        <begin position="103"/>
        <end position="121"/>
    </location>
</feature>
<feature type="transmembrane region" description="Helical" evidence="5">
    <location>
        <begin position="78"/>
        <end position="97"/>
    </location>
</feature>
<feature type="transmembrane region" description="Helical" evidence="5">
    <location>
        <begin position="162"/>
        <end position="185"/>
    </location>
</feature>
<evidence type="ECO:0000313" key="6">
    <source>
        <dbReference type="EMBL" id="RAL20628.1"/>
    </source>
</evidence>
<proteinExistence type="inferred from homology"/>
<name>A0A328C4G4_9DELT</name>
<dbReference type="Proteomes" id="UP000249169">
    <property type="component" value="Unassembled WGS sequence"/>
</dbReference>
<keyword evidence="4 5" id="KW-0472">Membrane</keyword>
<protein>
    <recommendedName>
        <fullName evidence="5">Probable membrane transporter protein</fullName>
    </recommendedName>
</protein>
<dbReference type="PANTHER" id="PTHR43701">
    <property type="entry name" value="MEMBRANE TRANSPORTER PROTEIN MJ0441-RELATED"/>
    <property type="match status" value="1"/>
</dbReference>
<evidence type="ECO:0000256" key="5">
    <source>
        <dbReference type="RuleBase" id="RU363041"/>
    </source>
</evidence>
<dbReference type="AlphaFoldDB" id="A0A328C4G4"/>
<evidence type="ECO:0000313" key="7">
    <source>
        <dbReference type="Proteomes" id="UP000249169"/>
    </source>
</evidence>
<dbReference type="InterPro" id="IPR002781">
    <property type="entry name" value="TM_pro_TauE-like"/>
</dbReference>
<evidence type="ECO:0000256" key="3">
    <source>
        <dbReference type="ARBA" id="ARBA00022989"/>
    </source>
</evidence>
<comment type="similarity">
    <text evidence="5">Belongs to the 4-toluene sulfonate uptake permease (TSUP) (TC 2.A.102) family.</text>
</comment>
<evidence type="ECO:0000256" key="1">
    <source>
        <dbReference type="ARBA" id="ARBA00004141"/>
    </source>
</evidence>
<comment type="caution">
    <text evidence="6">The sequence shown here is derived from an EMBL/GenBank/DDBJ whole genome shotgun (WGS) entry which is preliminary data.</text>
</comment>
<comment type="subcellular location">
    <subcellularLocation>
        <location evidence="5">Cell membrane</location>
        <topology evidence="5">Multi-pass membrane protein</topology>
    </subcellularLocation>
    <subcellularLocation>
        <location evidence="1">Membrane</location>
        <topology evidence="1">Multi-pass membrane protein</topology>
    </subcellularLocation>
</comment>
<keyword evidence="7" id="KW-1185">Reference proteome</keyword>
<dbReference type="Pfam" id="PF01925">
    <property type="entry name" value="TauE"/>
    <property type="match status" value="1"/>
</dbReference>
<accession>A0A328C4G4</accession>